<evidence type="ECO:0000259" key="6">
    <source>
        <dbReference type="Pfam" id="PF02782"/>
    </source>
</evidence>
<reference evidence="8" key="1">
    <citation type="journal article" date="2010" name="Genome Biol.">
        <title>Genome sequence of the necrotrophic plant pathogen Pythium ultimum reveals original pathogenicity mechanisms and effector repertoire.</title>
        <authorList>
            <person name="Levesque C.A."/>
            <person name="Brouwer H."/>
            <person name="Cano L."/>
            <person name="Hamilton J.P."/>
            <person name="Holt C."/>
            <person name="Huitema E."/>
            <person name="Raffaele S."/>
            <person name="Robideau G.P."/>
            <person name="Thines M."/>
            <person name="Win J."/>
            <person name="Zerillo M.M."/>
            <person name="Beakes G.W."/>
            <person name="Boore J.L."/>
            <person name="Busam D."/>
            <person name="Dumas B."/>
            <person name="Ferriera S."/>
            <person name="Fuerstenberg S.I."/>
            <person name="Gachon C.M."/>
            <person name="Gaulin E."/>
            <person name="Govers F."/>
            <person name="Grenville-Briggs L."/>
            <person name="Horner N."/>
            <person name="Hostetler J."/>
            <person name="Jiang R.H."/>
            <person name="Johnson J."/>
            <person name="Krajaejun T."/>
            <person name="Lin H."/>
            <person name="Meijer H.J."/>
            <person name="Moore B."/>
            <person name="Morris P."/>
            <person name="Phuntmart V."/>
            <person name="Puiu D."/>
            <person name="Shetty J."/>
            <person name="Stajich J.E."/>
            <person name="Tripathy S."/>
            <person name="Wawra S."/>
            <person name="van West P."/>
            <person name="Whitty B.R."/>
            <person name="Coutinho P.M."/>
            <person name="Henrissat B."/>
            <person name="Martin F."/>
            <person name="Thomas P.D."/>
            <person name="Tyler B.M."/>
            <person name="De Vries R.P."/>
            <person name="Kamoun S."/>
            <person name="Yandell M."/>
            <person name="Tisserat N."/>
            <person name="Buell C.R."/>
        </authorList>
    </citation>
    <scope>NUCLEOTIDE SEQUENCE</scope>
    <source>
        <strain evidence="8">DAOM:BR144</strain>
    </source>
</reference>
<dbReference type="InterPro" id="IPR018484">
    <property type="entry name" value="FGGY_N"/>
</dbReference>
<evidence type="ECO:0000313" key="7">
    <source>
        <dbReference type="EnsemblProtists" id="PYU1_T004189"/>
    </source>
</evidence>
<dbReference type="GO" id="GO:0042732">
    <property type="term" value="P:D-xylose metabolic process"/>
    <property type="evidence" value="ECO:0007669"/>
    <property type="project" value="UniProtKB-UniRule"/>
</dbReference>
<dbReference type="EnsemblProtists" id="PYU1_T004189">
    <property type="protein sequence ID" value="PYU1_T004189"/>
    <property type="gene ID" value="PYU1_G004179"/>
</dbReference>
<evidence type="ECO:0000256" key="4">
    <source>
        <dbReference type="RuleBase" id="RU367058"/>
    </source>
</evidence>
<evidence type="ECO:0000256" key="2">
    <source>
        <dbReference type="ARBA" id="ARBA00022679"/>
    </source>
</evidence>
<name>K3WGU8_GLOUD</name>
<proteinExistence type="inferred from homology"/>
<sequence length="565" mass="60718">MTTQEAHDALFLGFDCSTQSMTAVITNVRGDVVHECAFRFDEKFPQYGTTNGVLRLRDVRNNEMVVIPSLLFVDALDAVLGDLAASGKVKLSAVKSISGSAQQHASVYWAKEFSLQESLNAADPSSRLVDVLKSYNQKSPFYLEHGPSWMDSSTTMFCEALEKELGGVDRVAQISGSRAYERFTGNQIAKRIHDDPEFLNQVGRIALVSSMLTSLLCGEYTPIDESDGSGMNLLDVRARQWSPELLKATAKFSPVADAPKLLEAALGSAVAKPYNTIGHVHPYFQKKFGFSPECVVVPFSGDNPCSLAGIGLSKSGDVGVSLGTSSTLMAVVPTDEARTSGQEGHFFSNPIDPYSLMAMICFKNGSLTRQEVRDHRANKSWDDFDVMLKATQPGNDGVVGFYFSDPEITPSTAKAGVISFDASDAVVDLQVLSSEVEVRAVVESQFLSLRLHAERLGVAQPPQRLIVVGGASSNTSMLQVLANVFNAPVYRLTCATNSAALGGAFRAQHGLACAQSPDGSFVAFEQSAGLDFALAATPDAAVAQLYTSMLPRFEMLEARAVALLS</sequence>
<dbReference type="OMA" id="NSCALGG"/>
<dbReference type="Gene3D" id="3.30.420.40">
    <property type="match status" value="2"/>
</dbReference>
<keyword evidence="4" id="KW-0067">ATP-binding</keyword>
<dbReference type="InterPro" id="IPR000577">
    <property type="entry name" value="Carb_kinase_FGGY"/>
</dbReference>
<dbReference type="SUPFAM" id="SSF53067">
    <property type="entry name" value="Actin-like ATPase domain"/>
    <property type="match status" value="2"/>
</dbReference>
<dbReference type="eggNOG" id="KOG2531">
    <property type="taxonomic scope" value="Eukaryota"/>
</dbReference>
<dbReference type="PANTHER" id="PTHR10196:SF57">
    <property type="entry name" value="XYLULOSE KINASE"/>
    <property type="match status" value="1"/>
</dbReference>
<reference evidence="8" key="2">
    <citation type="submission" date="2010-04" db="EMBL/GenBank/DDBJ databases">
        <authorList>
            <person name="Buell R."/>
            <person name="Hamilton J."/>
            <person name="Hostetler J."/>
        </authorList>
    </citation>
    <scope>NUCLEOTIDE SEQUENCE [LARGE SCALE GENOMIC DNA]</scope>
    <source>
        <strain evidence="8">DAOM:BR144</strain>
    </source>
</reference>
<dbReference type="InterPro" id="IPR042024">
    <property type="entry name" value="D-XK_euk"/>
</dbReference>
<dbReference type="GO" id="GO:0005829">
    <property type="term" value="C:cytosol"/>
    <property type="evidence" value="ECO:0007669"/>
    <property type="project" value="TreeGrafter"/>
</dbReference>
<dbReference type="PIRSF" id="PIRSF000538">
    <property type="entry name" value="GlpK"/>
    <property type="match status" value="1"/>
</dbReference>
<dbReference type="Pfam" id="PF00370">
    <property type="entry name" value="FGGY_N"/>
    <property type="match status" value="1"/>
</dbReference>
<dbReference type="VEuPathDB" id="FungiDB:PYU1_G004179"/>
<comment type="catalytic activity">
    <reaction evidence="4">
        <text>D-xylulose + ATP = D-xylulose 5-phosphate + ADP + H(+)</text>
        <dbReference type="Rhea" id="RHEA:10964"/>
        <dbReference type="ChEBI" id="CHEBI:15378"/>
        <dbReference type="ChEBI" id="CHEBI:17140"/>
        <dbReference type="ChEBI" id="CHEBI:30616"/>
        <dbReference type="ChEBI" id="CHEBI:57737"/>
        <dbReference type="ChEBI" id="CHEBI:456216"/>
        <dbReference type="EC" id="2.7.1.17"/>
    </reaction>
</comment>
<dbReference type="EMBL" id="GL376567">
    <property type="status" value="NOT_ANNOTATED_CDS"/>
    <property type="molecule type" value="Genomic_DNA"/>
</dbReference>
<keyword evidence="2 4" id="KW-0808">Transferase</keyword>
<evidence type="ECO:0000259" key="5">
    <source>
        <dbReference type="Pfam" id="PF00370"/>
    </source>
</evidence>
<organism evidence="7 8">
    <name type="scientific">Globisporangium ultimum (strain ATCC 200006 / CBS 805.95 / DAOM BR144)</name>
    <name type="common">Pythium ultimum</name>
    <dbReference type="NCBI Taxonomy" id="431595"/>
    <lineage>
        <taxon>Eukaryota</taxon>
        <taxon>Sar</taxon>
        <taxon>Stramenopiles</taxon>
        <taxon>Oomycota</taxon>
        <taxon>Peronosporomycetes</taxon>
        <taxon>Pythiales</taxon>
        <taxon>Pythiaceae</taxon>
        <taxon>Globisporangium</taxon>
    </lineage>
</organism>
<reference evidence="7" key="3">
    <citation type="submission" date="2015-02" db="UniProtKB">
        <authorList>
            <consortium name="EnsemblProtists"/>
        </authorList>
    </citation>
    <scope>IDENTIFICATION</scope>
    <source>
        <strain evidence="7">DAOM BR144</strain>
    </source>
</reference>
<dbReference type="InParanoid" id="K3WGU8"/>
<dbReference type="AlphaFoldDB" id="K3WGU8"/>
<evidence type="ECO:0000256" key="1">
    <source>
        <dbReference type="ARBA" id="ARBA00009156"/>
    </source>
</evidence>
<keyword evidence="4" id="KW-0547">Nucleotide-binding</keyword>
<protein>
    <recommendedName>
        <fullName evidence="4">Xylulose kinase</fullName>
        <ecNumber evidence="4">2.7.1.17</ecNumber>
    </recommendedName>
</protein>
<dbReference type="Pfam" id="PF02782">
    <property type="entry name" value="FGGY_C"/>
    <property type="match status" value="1"/>
</dbReference>
<dbReference type="GO" id="GO:0005997">
    <property type="term" value="P:xylulose metabolic process"/>
    <property type="evidence" value="ECO:0007669"/>
    <property type="project" value="TreeGrafter"/>
</dbReference>
<keyword evidence="3 4" id="KW-0418">Kinase</keyword>
<keyword evidence="4" id="KW-0119">Carbohydrate metabolism</keyword>
<evidence type="ECO:0000313" key="8">
    <source>
        <dbReference type="Proteomes" id="UP000019132"/>
    </source>
</evidence>
<dbReference type="CDD" id="cd07776">
    <property type="entry name" value="ASKHA_NBD_FGGY_SpXK-like"/>
    <property type="match status" value="1"/>
</dbReference>
<accession>K3WGU8</accession>
<dbReference type="STRING" id="431595.K3WGU8"/>
<feature type="domain" description="Carbohydrate kinase FGGY N-terminal" evidence="5">
    <location>
        <begin position="148"/>
        <end position="307"/>
    </location>
</feature>
<dbReference type="GO" id="GO:0004856">
    <property type="term" value="F:D-xylulokinase activity"/>
    <property type="evidence" value="ECO:0007669"/>
    <property type="project" value="UniProtKB-UniRule"/>
</dbReference>
<keyword evidence="4" id="KW-0859">Xylose metabolism</keyword>
<evidence type="ECO:0000256" key="3">
    <source>
        <dbReference type="ARBA" id="ARBA00022777"/>
    </source>
</evidence>
<dbReference type="InterPro" id="IPR018485">
    <property type="entry name" value="FGGY_C"/>
</dbReference>
<comment type="similarity">
    <text evidence="1 4">Belongs to the FGGY kinase family.</text>
</comment>
<dbReference type="EC" id="2.7.1.17" evidence="4"/>
<dbReference type="InterPro" id="IPR043129">
    <property type="entry name" value="ATPase_NBD"/>
</dbReference>
<keyword evidence="8" id="KW-1185">Reference proteome</keyword>
<dbReference type="HOGENOM" id="CLU_016149_8_0_1"/>
<feature type="domain" description="Carbohydrate kinase FGGY C-terminal" evidence="6">
    <location>
        <begin position="320"/>
        <end position="507"/>
    </location>
</feature>
<dbReference type="Proteomes" id="UP000019132">
    <property type="component" value="Unassembled WGS sequence"/>
</dbReference>
<dbReference type="GO" id="GO:0005524">
    <property type="term" value="F:ATP binding"/>
    <property type="evidence" value="ECO:0007669"/>
    <property type="project" value="UniProtKB-KW"/>
</dbReference>
<dbReference type="PANTHER" id="PTHR10196">
    <property type="entry name" value="SUGAR KINASE"/>
    <property type="match status" value="1"/>
</dbReference>